<name>T0L5K2_9MICR</name>
<dbReference type="VEuPathDB" id="MicrosporidiaDB:NAPIS_ORF02503"/>
<reference evidence="1 2" key="1">
    <citation type="journal article" date="2013" name="BMC Genomics">
        <title>Genome sequencing and comparative genomics of honey bee microsporidia, Nosema apis reveal novel insights into host-parasite interactions.</title>
        <authorList>
            <person name="Chen Yp."/>
            <person name="Pettis J.S."/>
            <person name="Zhao Y."/>
            <person name="Liu X."/>
            <person name="Tallon L.J."/>
            <person name="Sadzewicz L.D."/>
            <person name="Li R."/>
            <person name="Zheng H."/>
            <person name="Huang S."/>
            <person name="Zhang X."/>
            <person name="Hamilton M.C."/>
            <person name="Pernal S.F."/>
            <person name="Melathopoulos A.P."/>
            <person name="Yan X."/>
            <person name="Evans J.D."/>
        </authorList>
    </citation>
    <scope>NUCLEOTIDE SEQUENCE [LARGE SCALE GENOMIC DNA]</scope>
    <source>
        <strain evidence="1 2">BRL 01</strain>
    </source>
</reference>
<dbReference type="AlphaFoldDB" id="T0L5K2"/>
<evidence type="ECO:0000313" key="1">
    <source>
        <dbReference type="EMBL" id="EQB59933.1"/>
    </source>
</evidence>
<dbReference type="EMBL" id="KE647347">
    <property type="protein sequence ID" value="EQB59933.1"/>
    <property type="molecule type" value="Genomic_DNA"/>
</dbReference>
<protein>
    <submittedName>
        <fullName evidence="1">Uncharacterized protein</fullName>
    </submittedName>
</protein>
<accession>T0L5K2</accession>
<dbReference type="HOGENOM" id="CLU_1251001_0_0_1"/>
<gene>
    <name evidence="1" type="ORF">NAPIS_ORF02503</name>
</gene>
<sequence length="221" mass="26269">MSDVYKSEKINKRNFDMYDCDEKNNKLFDICNERKKFDDKNSQRKCISEPNSKIKNASVIAKFESQSDKIYENLTFGNRNNSINMYGDNDLEIKDIYKVNENYDSICNAHVDDIFMITEIRSNIHDEDKQDYKNNSSFGTQSHSSNFYENIPSKTYKEKLNQKVVYNNKLSENNHNFLPFAENEIYAYNILVEKRKRSQIQIYLTRMKILLMTNNIIKCFI</sequence>
<proteinExistence type="predicted"/>
<dbReference type="Proteomes" id="UP000053780">
    <property type="component" value="Unassembled WGS sequence"/>
</dbReference>
<evidence type="ECO:0000313" key="2">
    <source>
        <dbReference type="Proteomes" id="UP000053780"/>
    </source>
</evidence>
<keyword evidence="2" id="KW-1185">Reference proteome</keyword>
<organism evidence="1 2">
    <name type="scientific">Vairimorpha apis BRL 01</name>
    <dbReference type="NCBI Taxonomy" id="1037528"/>
    <lineage>
        <taxon>Eukaryota</taxon>
        <taxon>Fungi</taxon>
        <taxon>Fungi incertae sedis</taxon>
        <taxon>Microsporidia</taxon>
        <taxon>Nosematidae</taxon>
        <taxon>Vairimorpha</taxon>
    </lineage>
</organism>